<gene>
    <name evidence="15" type="ORF">HPULCUR_000147</name>
</gene>
<name>A0ABP9XKA6_9FUNG</name>
<evidence type="ECO:0000313" key="16">
    <source>
        <dbReference type="Proteomes" id="UP001476247"/>
    </source>
</evidence>
<comment type="similarity">
    <text evidence="1 13">Belongs to the reverse transcriptase family. Telomerase subfamily.</text>
</comment>
<evidence type="ECO:0000256" key="13">
    <source>
        <dbReference type="RuleBase" id="RU365061"/>
    </source>
</evidence>
<keyword evidence="11 13" id="KW-0539">Nucleus</keyword>
<protein>
    <recommendedName>
        <fullName evidence="3 13">Telomerase reverse transcriptase</fullName>
        <ecNumber evidence="2 13">2.7.7.49</ecNumber>
    </recommendedName>
    <alternativeName>
        <fullName evidence="13">Telomerase catalytic subunit</fullName>
    </alternativeName>
</protein>
<dbReference type="EMBL" id="BAABUJ010000004">
    <property type="protein sequence ID" value="GAA5794800.1"/>
    <property type="molecule type" value="Genomic_DNA"/>
</dbReference>
<dbReference type="InterPro" id="IPR003545">
    <property type="entry name" value="Telomerase_RT"/>
</dbReference>
<evidence type="ECO:0000256" key="7">
    <source>
        <dbReference type="ARBA" id="ARBA00022723"/>
    </source>
</evidence>
<comment type="subcellular location">
    <subcellularLocation>
        <location evidence="13">Nucleus</location>
    </subcellularLocation>
    <subcellularLocation>
        <location evidence="13">Chromosome</location>
        <location evidence="13">Telomere</location>
    </subcellularLocation>
</comment>
<evidence type="ECO:0000256" key="11">
    <source>
        <dbReference type="ARBA" id="ARBA00023242"/>
    </source>
</evidence>
<dbReference type="Pfam" id="PF12009">
    <property type="entry name" value="Telomerase_RBD"/>
    <property type="match status" value="1"/>
</dbReference>
<keyword evidence="16" id="KW-1185">Reference proteome</keyword>
<evidence type="ECO:0000256" key="12">
    <source>
        <dbReference type="ARBA" id="ARBA00048173"/>
    </source>
</evidence>
<dbReference type="Gene3D" id="1.10.132.70">
    <property type="match status" value="2"/>
</dbReference>
<dbReference type="CDD" id="cd01648">
    <property type="entry name" value="TERT"/>
    <property type="match status" value="1"/>
</dbReference>
<evidence type="ECO:0000256" key="1">
    <source>
        <dbReference type="ARBA" id="ARBA00008001"/>
    </source>
</evidence>
<reference evidence="15 16" key="1">
    <citation type="submission" date="2024-04" db="EMBL/GenBank/DDBJ databases">
        <title>genome sequences of Mucor flavus KT1a and Helicostylum pulchrum KT1b strains isolation_sourced from the surface of a dry-aged beef.</title>
        <authorList>
            <person name="Toyotome T."/>
            <person name="Hosono M."/>
            <person name="Torimaru M."/>
            <person name="Fukuda K."/>
            <person name="Mikami N."/>
        </authorList>
    </citation>
    <scope>NUCLEOTIDE SEQUENCE [LARGE SCALE GENOMIC DNA]</scope>
    <source>
        <strain evidence="15 16">KT1b</strain>
    </source>
</reference>
<accession>A0ABP9XKA6</accession>
<dbReference type="PANTHER" id="PTHR12066:SF0">
    <property type="entry name" value="TELOMERASE REVERSE TRANSCRIPTASE"/>
    <property type="match status" value="1"/>
</dbReference>
<feature type="domain" description="Reverse transcriptase" evidence="14">
    <location>
        <begin position="407"/>
        <end position="684"/>
    </location>
</feature>
<evidence type="ECO:0000256" key="6">
    <source>
        <dbReference type="ARBA" id="ARBA00022695"/>
    </source>
</evidence>
<evidence type="ECO:0000256" key="10">
    <source>
        <dbReference type="ARBA" id="ARBA00022918"/>
    </source>
</evidence>
<keyword evidence="9 13" id="KW-0779">Telomere</keyword>
<keyword evidence="4 13" id="KW-0158">Chromosome</keyword>
<evidence type="ECO:0000256" key="9">
    <source>
        <dbReference type="ARBA" id="ARBA00022895"/>
    </source>
</evidence>
<keyword evidence="6 13" id="KW-0548">Nucleotidyltransferase</keyword>
<dbReference type="Pfam" id="PF11474">
    <property type="entry name" value="TEN_TERT"/>
    <property type="match status" value="1"/>
</dbReference>
<dbReference type="InterPro" id="IPR021891">
    <property type="entry name" value="Telomerase_RBD"/>
</dbReference>
<proteinExistence type="inferred from homology"/>
<evidence type="ECO:0000256" key="4">
    <source>
        <dbReference type="ARBA" id="ARBA00022454"/>
    </source>
</evidence>
<dbReference type="Proteomes" id="UP001476247">
    <property type="component" value="Unassembled WGS sequence"/>
</dbReference>
<keyword evidence="5 13" id="KW-0808">Transferase</keyword>
<dbReference type="SUPFAM" id="SSF56672">
    <property type="entry name" value="DNA/RNA polymerases"/>
    <property type="match status" value="1"/>
</dbReference>
<evidence type="ECO:0000256" key="2">
    <source>
        <dbReference type="ARBA" id="ARBA00012493"/>
    </source>
</evidence>
<comment type="catalytic activity">
    <reaction evidence="12 13">
        <text>DNA(n) + a 2'-deoxyribonucleoside 5'-triphosphate = DNA(n+1) + diphosphate</text>
        <dbReference type="Rhea" id="RHEA:22508"/>
        <dbReference type="Rhea" id="RHEA-COMP:17339"/>
        <dbReference type="Rhea" id="RHEA-COMP:17340"/>
        <dbReference type="ChEBI" id="CHEBI:33019"/>
        <dbReference type="ChEBI" id="CHEBI:61560"/>
        <dbReference type="ChEBI" id="CHEBI:173112"/>
        <dbReference type="EC" id="2.7.7.49"/>
    </reaction>
</comment>
<dbReference type="PROSITE" id="PS50878">
    <property type="entry name" value="RT_POL"/>
    <property type="match status" value="1"/>
</dbReference>
<dbReference type="InterPro" id="IPR049915">
    <property type="entry name" value="TERT_TEN"/>
</dbReference>
<evidence type="ECO:0000256" key="8">
    <source>
        <dbReference type="ARBA" id="ARBA00022842"/>
    </source>
</evidence>
<dbReference type="PRINTS" id="PR01365">
    <property type="entry name" value="TELOMERASERT"/>
</dbReference>
<dbReference type="InterPro" id="IPR043502">
    <property type="entry name" value="DNA/RNA_pol_sf"/>
</dbReference>
<evidence type="ECO:0000256" key="5">
    <source>
        <dbReference type="ARBA" id="ARBA00022679"/>
    </source>
</evidence>
<dbReference type="InterPro" id="IPR000477">
    <property type="entry name" value="RT_dom"/>
</dbReference>
<sequence>MCQVPEYFYRLFKSVQTLEDYLGESIDQCKTEDVKTLLQTHLVIKSNRDCDNFSRWKKFVADKKLTLHCIEPKRLSELSTVLDRLAFYMNKDWKVNNALSSGISIVSTFNVEVLSHKVENTTLNQMKDSEVWNAVLSCLGEDSFCKLLLDYIILHRLPNNIFHQISGQLISTNLWLSENHIDRSKMFFADTIINSKTSKPLMALPKPHMFHPKQETGIRYAVTCTSIIFSKEFVSERKGKTFLKRFAQIPYLIEHIHARHSKTSCIDVLNKTCPTKTSAVNIADAASTYKEVANFVTNQLKKVFPISFWGSKDNFDAIHNGNIKECQWLVPPSKTDIFVPSDLKRREQVLYQMLTWLFRSYIIPVVKSMFYVTESAKNPNKLLYFRQDTWNILTREAMPLLMKNYTLVDKNSLQYVRIGSARVRFLPKGTGFRTITNMSSSTTVNYKSLPSPNETFRPVLNVLKFEKERNPELMGSSVLGKNLFYNRLKEYKSKQVNTEKLYFVKADIQNCFDTIDQEILMGLLKDILKSKDGYVKRKVSAIRPFGNMLVKEDFDFSAPSDQMAPVYDQAQELKKKHFGSIIVDQNDYSIDSLEEIIALLEESISMSTVKVGNDYYQRIKGIAQGSNLSTLLCSFFLGKFEQDKLAFTKDDPTGILFTYVDDFLYITKNRSYAKWVLNVMVYGK</sequence>
<keyword evidence="7 13" id="KW-0479">Metal-binding</keyword>
<dbReference type="EC" id="2.7.7.49" evidence="2 13"/>
<comment type="caution">
    <text evidence="15">The sequence shown here is derived from an EMBL/GenBank/DDBJ whole genome shotgun (WGS) entry which is preliminary data.</text>
</comment>
<dbReference type="PANTHER" id="PTHR12066">
    <property type="entry name" value="TELOMERASE REVERSE TRANSCRIPTASE"/>
    <property type="match status" value="1"/>
</dbReference>
<evidence type="ECO:0000256" key="3">
    <source>
        <dbReference type="ARBA" id="ARBA00016182"/>
    </source>
</evidence>
<evidence type="ECO:0000259" key="14">
    <source>
        <dbReference type="PROSITE" id="PS50878"/>
    </source>
</evidence>
<organism evidence="15 16">
    <name type="scientific">Helicostylum pulchrum</name>
    <dbReference type="NCBI Taxonomy" id="562976"/>
    <lineage>
        <taxon>Eukaryota</taxon>
        <taxon>Fungi</taxon>
        <taxon>Fungi incertae sedis</taxon>
        <taxon>Mucoromycota</taxon>
        <taxon>Mucoromycotina</taxon>
        <taxon>Mucoromycetes</taxon>
        <taxon>Mucorales</taxon>
        <taxon>Mucorineae</taxon>
        <taxon>Mucoraceae</taxon>
        <taxon>Helicostylum</taxon>
    </lineage>
</organism>
<evidence type="ECO:0000313" key="15">
    <source>
        <dbReference type="EMBL" id="GAA5794800.1"/>
    </source>
</evidence>
<dbReference type="SMART" id="SM00975">
    <property type="entry name" value="Telomerase_RBD"/>
    <property type="match status" value="1"/>
</dbReference>
<keyword evidence="10 13" id="KW-0695">RNA-directed DNA polymerase</keyword>
<keyword evidence="8 13" id="KW-0460">Magnesium</keyword>
<comment type="function">
    <text evidence="13">Telomerase is a ribonucleoprotein enzyme essential for the replication of chromosome termini in most eukaryotes. It elongates telomeres. It is a reverse transcriptase that adds simple sequence repeats to chromosome ends by copying a template sequence within the RNA component of the enzyme.</text>
</comment>